<organism evidence="3 4">
    <name type="scientific">Chryseobacterium nematophagum</name>
    <dbReference type="NCBI Taxonomy" id="2305228"/>
    <lineage>
        <taxon>Bacteria</taxon>
        <taxon>Pseudomonadati</taxon>
        <taxon>Bacteroidota</taxon>
        <taxon>Flavobacteriia</taxon>
        <taxon>Flavobacteriales</taxon>
        <taxon>Weeksellaceae</taxon>
        <taxon>Chryseobacterium group</taxon>
        <taxon>Chryseobacterium</taxon>
    </lineage>
</organism>
<keyword evidence="4" id="KW-1185">Reference proteome</keyword>
<evidence type="ECO:0000256" key="1">
    <source>
        <dbReference type="SAM" id="SignalP"/>
    </source>
</evidence>
<name>A0A3M7L9C5_9FLAO</name>
<feature type="domain" description="Thioredoxin" evidence="2">
    <location>
        <begin position="17"/>
        <end position="151"/>
    </location>
</feature>
<dbReference type="AlphaFoldDB" id="A0A3M7L9C5"/>
<evidence type="ECO:0000259" key="2">
    <source>
        <dbReference type="PROSITE" id="PS51352"/>
    </source>
</evidence>
<feature type="chain" id="PRO_5018015389" evidence="1">
    <location>
        <begin position="21"/>
        <end position="170"/>
    </location>
</feature>
<keyword evidence="1" id="KW-0732">Signal</keyword>
<dbReference type="PROSITE" id="PS51352">
    <property type="entry name" value="THIOREDOXIN_2"/>
    <property type="match status" value="1"/>
</dbReference>
<dbReference type="Gene3D" id="3.40.30.10">
    <property type="entry name" value="Glutaredoxin"/>
    <property type="match status" value="1"/>
</dbReference>
<dbReference type="Proteomes" id="UP000267524">
    <property type="component" value="Unassembled WGS sequence"/>
</dbReference>
<dbReference type="Pfam" id="PF13899">
    <property type="entry name" value="Thioredoxin_7"/>
    <property type="match status" value="1"/>
</dbReference>
<gene>
    <name evidence="3" type="ORF">D1632_07040</name>
</gene>
<evidence type="ECO:0000313" key="3">
    <source>
        <dbReference type="EMBL" id="RMZ59391.1"/>
    </source>
</evidence>
<dbReference type="InterPro" id="IPR036249">
    <property type="entry name" value="Thioredoxin-like_sf"/>
</dbReference>
<dbReference type="EMBL" id="QWIV01000013">
    <property type="protein sequence ID" value="RMZ59391.1"/>
    <property type="molecule type" value="Genomic_DNA"/>
</dbReference>
<evidence type="ECO:0000313" key="4">
    <source>
        <dbReference type="Proteomes" id="UP000267524"/>
    </source>
</evidence>
<dbReference type="InterPro" id="IPR013766">
    <property type="entry name" value="Thioredoxin_domain"/>
</dbReference>
<comment type="caution">
    <text evidence="3">The sequence shown here is derived from an EMBL/GenBank/DDBJ whole genome shotgun (WGS) entry which is preliminary data.</text>
</comment>
<feature type="signal peptide" evidence="1">
    <location>
        <begin position="1"/>
        <end position="20"/>
    </location>
</feature>
<proteinExistence type="predicted"/>
<protein>
    <submittedName>
        <fullName evidence="3">Thioredoxin family protein</fullName>
    </submittedName>
</protein>
<sequence length="170" mass="19371">MKMSKIIVVLGLLFFHWSFAQENADVILKKAYQEANTHNKNVLVVFHASWCKWCKTMENNMNLPEVKPIFDKNFVIAYIDVQEIGDKKSLENPGGQEMITQYKGENAGLPFWLILDSKGNLITDSFDNNGDNLGSPATPEEVEAFLTKLEKSTQLSIEEQQIIQKAFEKK</sequence>
<dbReference type="SUPFAM" id="SSF52833">
    <property type="entry name" value="Thioredoxin-like"/>
    <property type="match status" value="1"/>
</dbReference>
<accession>A0A3M7L9C5</accession>
<reference evidence="3 4" key="1">
    <citation type="submission" date="2018-08" db="EMBL/GenBank/DDBJ databases">
        <title>Chryseobacterium nematophagum: a novel matrix digesting pathogen of nematodes.</title>
        <authorList>
            <person name="Page A."/>
            <person name="Roberts M."/>
            <person name="Felix M.-A."/>
            <person name="Weir W."/>
        </authorList>
    </citation>
    <scope>NUCLEOTIDE SEQUENCE [LARGE SCALE GENOMIC DNA]</scope>
    <source>
        <strain evidence="3 4">JUb275</strain>
    </source>
</reference>